<sequence>MYELRNKARAFAVVTAFAVASGGVVAATSATAEPASDAPRTVSAPQPDEHTAAVRAQIKKGPNAIVRKTPTRDGEQWGIIFDQEFVNLDCHVIRDKIKWFRISGQGPDRYIRASLVKDDPVTPRC</sequence>
<dbReference type="RefSeq" id="WP_344268668.1">
    <property type="nucleotide sequence ID" value="NZ_BAAAKV010000001.1"/>
</dbReference>
<feature type="signal peptide" evidence="2">
    <location>
        <begin position="1"/>
        <end position="26"/>
    </location>
</feature>
<comment type="caution">
    <text evidence="3">The sequence shown here is derived from an EMBL/GenBank/DDBJ whole genome shotgun (WGS) entry which is preliminary data.</text>
</comment>
<gene>
    <name evidence="3" type="ORF">GCM10009654_02270</name>
</gene>
<evidence type="ECO:0000256" key="2">
    <source>
        <dbReference type="SAM" id="SignalP"/>
    </source>
</evidence>
<keyword evidence="4" id="KW-1185">Reference proteome</keyword>
<dbReference type="Proteomes" id="UP001501371">
    <property type="component" value="Unassembled WGS sequence"/>
</dbReference>
<feature type="chain" id="PRO_5045586979" description="SH3 domain-containing protein" evidence="2">
    <location>
        <begin position="27"/>
        <end position="125"/>
    </location>
</feature>
<feature type="region of interest" description="Disordered" evidence="1">
    <location>
        <begin position="29"/>
        <end position="49"/>
    </location>
</feature>
<reference evidence="3 4" key="1">
    <citation type="journal article" date="2019" name="Int. J. Syst. Evol. Microbiol.">
        <title>The Global Catalogue of Microorganisms (GCM) 10K type strain sequencing project: providing services to taxonomists for standard genome sequencing and annotation.</title>
        <authorList>
            <consortium name="The Broad Institute Genomics Platform"/>
            <consortium name="The Broad Institute Genome Sequencing Center for Infectious Disease"/>
            <person name="Wu L."/>
            <person name="Ma J."/>
        </authorList>
    </citation>
    <scope>NUCLEOTIDE SEQUENCE [LARGE SCALE GENOMIC DNA]</scope>
    <source>
        <strain evidence="3 4">JCM 12696</strain>
    </source>
</reference>
<accession>A0ABN1UGD5</accession>
<keyword evidence="2" id="KW-0732">Signal</keyword>
<protein>
    <recommendedName>
        <fullName evidence="5">SH3 domain-containing protein</fullName>
    </recommendedName>
</protein>
<evidence type="ECO:0000256" key="1">
    <source>
        <dbReference type="SAM" id="MobiDB-lite"/>
    </source>
</evidence>
<name>A0ABN1UGD5_9ACTN</name>
<dbReference type="EMBL" id="BAAAKV010000001">
    <property type="protein sequence ID" value="GAA1150474.1"/>
    <property type="molecule type" value="Genomic_DNA"/>
</dbReference>
<proteinExistence type="predicted"/>
<evidence type="ECO:0000313" key="4">
    <source>
        <dbReference type="Proteomes" id="UP001501371"/>
    </source>
</evidence>
<evidence type="ECO:0000313" key="3">
    <source>
        <dbReference type="EMBL" id="GAA1150474.1"/>
    </source>
</evidence>
<evidence type="ECO:0008006" key="5">
    <source>
        <dbReference type="Google" id="ProtNLM"/>
    </source>
</evidence>
<organism evidence="3 4">
    <name type="scientific">Streptomyces hebeiensis</name>
    <dbReference type="NCBI Taxonomy" id="229486"/>
    <lineage>
        <taxon>Bacteria</taxon>
        <taxon>Bacillati</taxon>
        <taxon>Actinomycetota</taxon>
        <taxon>Actinomycetes</taxon>
        <taxon>Kitasatosporales</taxon>
        <taxon>Streptomycetaceae</taxon>
        <taxon>Streptomyces</taxon>
    </lineage>
</organism>